<gene>
    <name evidence="1" type="ORF">Q8A67_022093</name>
</gene>
<evidence type="ECO:0000313" key="2">
    <source>
        <dbReference type="Proteomes" id="UP001187343"/>
    </source>
</evidence>
<comment type="caution">
    <text evidence="1">The sequence shown here is derived from an EMBL/GenBank/DDBJ whole genome shotgun (WGS) entry which is preliminary data.</text>
</comment>
<organism evidence="1 2">
    <name type="scientific">Cirrhinus molitorella</name>
    <name type="common">mud carp</name>
    <dbReference type="NCBI Taxonomy" id="172907"/>
    <lineage>
        <taxon>Eukaryota</taxon>
        <taxon>Metazoa</taxon>
        <taxon>Chordata</taxon>
        <taxon>Craniata</taxon>
        <taxon>Vertebrata</taxon>
        <taxon>Euteleostomi</taxon>
        <taxon>Actinopterygii</taxon>
        <taxon>Neopterygii</taxon>
        <taxon>Teleostei</taxon>
        <taxon>Ostariophysi</taxon>
        <taxon>Cypriniformes</taxon>
        <taxon>Cyprinidae</taxon>
        <taxon>Labeoninae</taxon>
        <taxon>Labeonini</taxon>
        <taxon>Cirrhinus</taxon>
    </lineage>
</organism>
<keyword evidence="2" id="KW-1185">Reference proteome</keyword>
<proteinExistence type="predicted"/>
<dbReference type="Proteomes" id="UP001187343">
    <property type="component" value="Unassembled WGS sequence"/>
</dbReference>
<protein>
    <submittedName>
        <fullName evidence="1">Uncharacterized protein</fullName>
    </submittedName>
</protein>
<name>A0AA88P155_9TELE</name>
<dbReference type="AlphaFoldDB" id="A0AA88P155"/>
<dbReference type="EMBL" id="JAUYZG010000022">
    <property type="protein sequence ID" value="KAK2872196.1"/>
    <property type="molecule type" value="Genomic_DNA"/>
</dbReference>
<accession>A0AA88P155</accession>
<evidence type="ECO:0000313" key="1">
    <source>
        <dbReference type="EMBL" id="KAK2872196.1"/>
    </source>
</evidence>
<sequence>MIQQYLQLCASADVSGNIQRSVDGSVPIQARAQRQDKASFESEQRRRCRRSARLCPARLEGASVQIFGAGRALSRESSETSSFEGRHMTERFEELEVSRARFSCCNGEHEKFWLVLLGVTVKLNVSLRFLFFSGLS</sequence>
<reference evidence="1" key="1">
    <citation type="submission" date="2023-08" db="EMBL/GenBank/DDBJ databases">
        <title>Chromosome-level Genome Assembly of mud carp (Cirrhinus molitorella).</title>
        <authorList>
            <person name="Liu H."/>
        </authorList>
    </citation>
    <scope>NUCLEOTIDE SEQUENCE</scope>
    <source>
        <strain evidence="1">Prfri</strain>
        <tissue evidence="1">Muscle</tissue>
    </source>
</reference>